<gene>
    <name evidence="17" type="ORF">J0S82_004510</name>
</gene>
<evidence type="ECO:0000256" key="8">
    <source>
        <dbReference type="ARBA" id="ARBA00023134"/>
    </source>
</evidence>
<keyword evidence="7" id="KW-0051">Antiviral defense</keyword>
<dbReference type="GO" id="GO:0005789">
    <property type="term" value="C:endoplasmic reticulum membrane"/>
    <property type="evidence" value="ECO:0007669"/>
    <property type="project" value="UniProtKB-SubCell"/>
</dbReference>
<dbReference type="GO" id="GO:0016185">
    <property type="term" value="P:synaptic vesicle budding from presynaptic endocytic zone membrane"/>
    <property type="evidence" value="ECO:0007669"/>
    <property type="project" value="TreeGrafter"/>
</dbReference>
<evidence type="ECO:0000256" key="5">
    <source>
        <dbReference type="ARBA" id="ARBA00022741"/>
    </source>
</evidence>
<dbReference type="GO" id="GO:0005886">
    <property type="term" value="C:plasma membrane"/>
    <property type="evidence" value="ECO:0007669"/>
    <property type="project" value="TreeGrafter"/>
</dbReference>
<dbReference type="PROSITE" id="PS51388">
    <property type="entry name" value="GED"/>
    <property type="match status" value="1"/>
</dbReference>
<dbReference type="InterPro" id="IPR022812">
    <property type="entry name" value="Dynamin"/>
</dbReference>
<accession>A0A8J6AHS4</accession>
<dbReference type="PRINTS" id="PR00195">
    <property type="entry name" value="DYNAMIN"/>
</dbReference>
<sequence length="1491" mass="165240">GRGTSQGSPSRAAASARCPLLPGSHRPTAARLLGPPPPPTPRTPHPTQLNTTPGPPLPSPTPTHAPSPTPAPPTPALHPTPATSSTLVPGVAAIPKAKAPKPGCPLQGSKNSLFSHYEEKVRPCIDLIDSLRALGVEQDLALPAIAVIGDQSSGKSSVLEALSGVALPRGSGIVTRCPLVLTLKKQLQGALWSGTIRYGQVWLHLQDPSQVEQEIRKAQDLIAGQGVGISHELITLEVTSPEVPNLTLIDLPGIARVAVGNQPPDIGVQIKNLIRKYIQRQQTINLVVVPCNVDIATTEALSMAREVDPDGDRTLGILTKPDLVDRGAEDSVLAVAQNFTYHLKKGYMMVKCRGQQDIMNRLSLAQATQKEVTFFQAHPQFRALLDEGKATVPHLAERLTRELISHITKSLPSLEKQIRKSHQQATEELRQCGASIPTSENDRMLFLIQKIKEFNRDIEKLIEGEEIVKNKETRLFNKVRTEFKNWDGVLTSNIQKVKGIMNDEVSRYEKQYRGKELPGFVNYKTFEIIVQQYMEQLVEPALAMLRSIVEIVEQSFTNIAKENFGAFFNLNQIIQESHVQRSNGSEAVDTSGEWEGRRERFLLLSNQSKIEAIKEKQAAMAENMIQLQFKMEQLVYCEDGIYGRVLSQVRGEVFCPGTTALFSNSRSLKMEPPSSKADAPISSFTEIGVHLNAYFLVSVQGHMWEAFGWPLLQPRAPHSWSRRDAADPARAASLASAALGPAPDILTVSRAPSTLPARCSRVTLHPSENPKASPAPAELRPGVSSSPLSPQEASKRLANQVPLIISYFVLKENSSCLQHMDKDKSMTGVSAAGPDLALNGEADVENKEQKPENSLYSHYEEKVRPCIDLIDSLRALGMEQDLALPAITVIGDQSSGKSSVLEALSGVALPRGSGMVTRCPLVLRLKKLMSKDSWRGKVSYQGIEIEISDASEVEQEVNKAQNVVAGEGLGISSQLIVLEISSPEVPDLMLIDLPGITRVAVGNQPPDIGAQIKSLIRKYIQRLQTINLVAVPCNVDIATTEALSMARERALARRDPDQARPGGQRHRRQGGGRGQKLHLPPEEGLHGRQVPRPEGHRRPAEPGPGAAERAGLLRGTLPLQVRGLPGRGGRRAGSGRKGPGRSPGTVWKASSREKGRGRGVLMEEGKATIPKLADRLTSELITHICKSLPMLESQVKESHQEVTEGLLKYGVDIPEEENEKLLFLIEKIRAFNEDLATVTEGEESVKSSEMRLFTKVRQEFNKWSVLVGHSFERDHQDIRKEMTRFENQYRGRELPGFVNYKTFETIVWRQVKALEEPAIQMLHRVAAGPPSVDFADTPFPNSPTKIEDIKSEQEREAERCIRLHFQMESIIYCQDRDYRVALQEVPQQEMEEEQQKKARESAMDEIFEHLAAYHQEASRRLSSHIPLIIQFYMLRSFARQLQNSMLLLLQDKDSYDQLLRERSDTSDRRRHLKEKLARLSQALRELGKFPR</sequence>
<dbReference type="Gene3D" id="3.40.50.300">
    <property type="entry name" value="P-loop containing nucleotide triphosphate hydrolases"/>
    <property type="match status" value="2"/>
</dbReference>
<dbReference type="GO" id="GO:0098793">
    <property type="term" value="C:presynapse"/>
    <property type="evidence" value="ECO:0007669"/>
    <property type="project" value="GOC"/>
</dbReference>
<dbReference type="InterPro" id="IPR045063">
    <property type="entry name" value="Dynamin_N"/>
</dbReference>
<feature type="compositionally biased region" description="Polar residues" evidence="14">
    <location>
        <begin position="783"/>
        <end position="792"/>
    </location>
</feature>
<dbReference type="PROSITE" id="PS00410">
    <property type="entry name" value="G_DYNAMIN_1"/>
    <property type="match status" value="2"/>
</dbReference>
<evidence type="ECO:0000256" key="11">
    <source>
        <dbReference type="ARBA" id="ARBA00042030"/>
    </source>
</evidence>
<keyword evidence="9" id="KW-0539">Nucleus</keyword>
<dbReference type="GO" id="GO:0031623">
    <property type="term" value="P:receptor internalization"/>
    <property type="evidence" value="ECO:0007669"/>
    <property type="project" value="TreeGrafter"/>
</dbReference>
<evidence type="ECO:0000256" key="14">
    <source>
        <dbReference type="SAM" id="MobiDB-lite"/>
    </source>
</evidence>
<dbReference type="InterPro" id="IPR027417">
    <property type="entry name" value="P-loop_NTPase"/>
</dbReference>
<dbReference type="InterPro" id="IPR003130">
    <property type="entry name" value="GED"/>
</dbReference>
<dbReference type="SMART" id="SM00053">
    <property type="entry name" value="DYNc"/>
    <property type="match status" value="2"/>
</dbReference>
<comment type="caution">
    <text evidence="17">The sequence shown here is derived from an EMBL/GenBank/DDBJ whole genome shotgun (WGS) entry which is preliminary data.</text>
</comment>
<feature type="compositionally biased region" description="Low complexity" evidence="14">
    <location>
        <begin position="1103"/>
        <end position="1115"/>
    </location>
</feature>
<dbReference type="EMBL" id="JAGFMF010011629">
    <property type="protein sequence ID" value="KAG8518580.1"/>
    <property type="molecule type" value="Genomic_DNA"/>
</dbReference>
<evidence type="ECO:0000313" key="17">
    <source>
        <dbReference type="EMBL" id="KAG8518580.1"/>
    </source>
</evidence>
<dbReference type="Gene3D" id="1.20.120.1240">
    <property type="entry name" value="Dynamin, middle domain"/>
    <property type="match status" value="3"/>
</dbReference>
<feature type="compositionally biased region" description="Basic and acidic residues" evidence="14">
    <location>
        <begin position="1048"/>
        <end position="1058"/>
    </location>
</feature>
<dbReference type="PROSITE" id="PS51718">
    <property type="entry name" value="G_DYNAMIN_2"/>
    <property type="match status" value="2"/>
</dbReference>
<keyword evidence="4" id="KW-0399">Innate immunity</keyword>
<dbReference type="InterPro" id="IPR001401">
    <property type="entry name" value="Dynamin_GTPase"/>
</dbReference>
<evidence type="ECO:0000256" key="12">
    <source>
        <dbReference type="RuleBase" id="RU003932"/>
    </source>
</evidence>
<evidence type="ECO:0000256" key="2">
    <source>
        <dbReference type="ARBA" id="ARBA00004496"/>
    </source>
</evidence>
<dbReference type="OrthoDB" id="5061070at2759"/>
<keyword evidence="5 12" id="KW-0547">Nucleotide-binding</keyword>
<dbReference type="GO" id="GO:0008017">
    <property type="term" value="F:microtubule binding"/>
    <property type="evidence" value="ECO:0007669"/>
    <property type="project" value="TreeGrafter"/>
</dbReference>
<dbReference type="GO" id="GO:0048471">
    <property type="term" value="C:perinuclear region of cytoplasm"/>
    <property type="evidence" value="ECO:0007669"/>
    <property type="project" value="UniProtKB-SubCell"/>
</dbReference>
<evidence type="ECO:0000256" key="6">
    <source>
        <dbReference type="ARBA" id="ARBA00022859"/>
    </source>
</evidence>
<keyword evidence="8 12" id="KW-0342">GTP-binding</keyword>
<dbReference type="InterPro" id="IPR030381">
    <property type="entry name" value="G_DYNAMIN_dom"/>
</dbReference>
<name>A0A8J6AHS4_GALPY</name>
<dbReference type="PANTHER" id="PTHR11566">
    <property type="entry name" value="DYNAMIN"/>
    <property type="match status" value="1"/>
</dbReference>
<dbReference type="CDD" id="cd08771">
    <property type="entry name" value="DLP_1"/>
    <property type="match status" value="2"/>
</dbReference>
<reference evidence="17" key="1">
    <citation type="journal article" date="2021" name="Evol. Appl.">
        <title>The genome of the Pyrenean desman and the effects of bottlenecks and inbreeding on the genomic landscape of an endangered species.</title>
        <authorList>
            <person name="Escoda L."/>
            <person name="Castresana J."/>
        </authorList>
    </citation>
    <scope>NUCLEOTIDE SEQUENCE</scope>
    <source>
        <strain evidence="17">IBE-C5619</strain>
    </source>
</reference>
<evidence type="ECO:0000256" key="9">
    <source>
        <dbReference type="ARBA" id="ARBA00023242"/>
    </source>
</evidence>
<feature type="non-terminal residue" evidence="17">
    <location>
        <position position="1"/>
    </location>
</feature>
<keyword evidence="3" id="KW-0963">Cytoplasm</keyword>
<proteinExistence type="inferred from homology"/>
<comment type="similarity">
    <text evidence="12">Belongs to the TRAFAC class dynamin-like GTPase superfamily. Dynamin/Fzo/YdjA family.</text>
</comment>
<feature type="compositionally biased region" description="Pro residues" evidence="14">
    <location>
        <begin position="34"/>
        <end position="44"/>
    </location>
</feature>
<organism evidence="17 18">
    <name type="scientific">Galemys pyrenaicus</name>
    <name type="common">Iberian desman</name>
    <name type="synonym">Pyrenean desman</name>
    <dbReference type="NCBI Taxonomy" id="202257"/>
    <lineage>
        <taxon>Eukaryota</taxon>
        <taxon>Metazoa</taxon>
        <taxon>Chordata</taxon>
        <taxon>Craniata</taxon>
        <taxon>Vertebrata</taxon>
        <taxon>Euteleostomi</taxon>
        <taxon>Mammalia</taxon>
        <taxon>Eutheria</taxon>
        <taxon>Laurasiatheria</taxon>
        <taxon>Eulipotyphla</taxon>
        <taxon>Talpidae</taxon>
        <taxon>Galemys</taxon>
    </lineage>
</organism>
<feature type="domain" description="Dynamin-type G" evidence="16">
    <location>
        <begin position="881"/>
        <end position="1048"/>
    </location>
</feature>
<evidence type="ECO:0000259" key="16">
    <source>
        <dbReference type="PROSITE" id="PS51718"/>
    </source>
</evidence>
<evidence type="ECO:0000313" key="18">
    <source>
        <dbReference type="Proteomes" id="UP000700334"/>
    </source>
</evidence>
<dbReference type="GO" id="GO:0003924">
    <property type="term" value="F:GTPase activity"/>
    <property type="evidence" value="ECO:0007669"/>
    <property type="project" value="InterPro"/>
</dbReference>
<dbReference type="InterPro" id="IPR019762">
    <property type="entry name" value="Dynamin_GTPase_CS"/>
</dbReference>
<dbReference type="Proteomes" id="UP000700334">
    <property type="component" value="Unassembled WGS sequence"/>
</dbReference>
<dbReference type="InterPro" id="IPR000375">
    <property type="entry name" value="Dynamin_stalk"/>
</dbReference>
<dbReference type="GO" id="GO:0005874">
    <property type="term" value="C:microtubule"/>
    <property type="evidence" value="ECO:0007669"/>
    <property type="project" value="TreeGrafter"/>
</dbReference>
<dbReference type="SUPFAM" id="SSF52540">
    <property type="entry name" value="P-loop containing nucleoside triphosphate hydrolases"/>
    <property type="match status" value="2"/>
</dbReference>
<dbReference type="FunFam" id="1.20.120.1240:FF:000007">
    <property type="entry name" value="Interferon-induced GTP-binding protein Mx1"/>
    <property type="match status" value="1"/>
</dbReference>
<dbReference type="Pfam" id="PF01031">
    <property type="entry name" value="Dynamin_M"/>
    <property type="match status" value="2"/>
</dbReference>
<dbReference type="GO" id="GO:0005525">
    <property type="term" value="F:GTP binding"/>
    <property type="evidence" value="ECO:0007669"/>
    <property type="project" value="UniProtKB-KW"/>
</dbReference>
<feature type="domain" description="Dynamin-type G" evidence="16">
    <location>
        <begin position="139"/>
        <end position="412"/>
    </location>
</feature>
<keyword evidence="18" id="KW-1185">Reference proteome</keyword>
<feature type="coiled-coil region" evidence="13">
    <location>
        <begin position="1455"/>
        <end position="1482"/>
    </location>
</feature>
<keyword evidence="6" id="KW-0391">Immunity</keyword>
<dbReference type="PANTHER" id="PTHR11566:SF46">
    <property type="entry name" value="INTERFERON-INDUCED GTP-BINDING PROTEIN MX2"/>
    <property type="match status" value="1"/>
</dbReference>
<dbReference type="GO" id="GO:0045087">
    <property type="term" value="P:innate immune response"/>
    <property type="evidence" value="ECO:0007669"/>
    <property type="project" value="UniProtKB-KW"/>
</dbReference>
<keyword evidence="13" id="KW-0175">Coiled coil</keyword>
<evidence type="ECO:0000256" key="4">
    <source>
        <dbReference type="ARBA" id="ARBA00022588"/>
    </source>
</evidence>
<evidence type="ECO:0000259" key="15">
    <source>
        <dbReference type="PROSITE" id="PS51388"/>
    </source>
</evidence>
<feature type="domain" description="GED" evidence="15">
    <location>
        <begin position="1403"/>
        <end position="1491"/>
    </location>
</feature>
<dbReference type="Pfam" id="PF02212">
    <property type="entry name" value="GED"/>
    <property type="match status" value="1"/>
</dbReference>
<evidence type="ECO:0000256" key="1">
    <source>
        <dbReference type="ARBA" id="ARBA00004123"/>
    </source>
</evidence>
<feature type="region of interest" description="Disordered" evidence="14">
    <location>
        <begin position="1048"/>
        <end position="1157"/>
    </location>
</feature>
<comment type="subcellular location">
    <subcellularLocation>
        <location evidence="2">Cytoplasm</location>
    </subcellularLocation>
    <subcellularLocation>
        <location evidence="1">Nucleus</location>
    </subcellularLocation>
</comment>
<evidence type="ECO:0000256" key="10">
    <source>
        <dbReference type="ARBA" id="ARBA00039835"/>
    </source>
</evidence>
<evidence type="ECO:0000256" key="3">
    <source>
        <dbReference type="ARBA" id="ARBA00022490"/>
    </source>
</evidence>
<dbReference type="InterPro" id="IPR020850">
    <property type="entry name" value="GED_dom"/>
</dbReference>
<feature type="region of interest" description="Disordered" evidence="14">
    <location>
        <begin position="761"/>
        <end position="792"/>
    </location>
</feature>
<dbReference type="GO" id="GO:0051607">
    <property type="term" value="P:defense response to virus"/>
    <property type="evidence" value="ECO:0007669"/>
    <property type="project" value="TreeGrafter"/>
</dbReference>
<protein>
    <recommendedName>
        <fullName evidence="10">Interferon-induced GTP-binding protein Mx2</fullName>
    </recommendedName>
    <alternativeName>
        <fullName evidence="11">Myxovirus resistance protein 2</fullName>
    </alternativeName>
</protein>
<evidence type="ECO:0000256" key="13">
    <source>
        <dbReference type="SAM" id="Coils"/>
    </source>
</evidence>
<evidence type="ECO:0000256" key="7">
    <source>
        <dbReference type="ARBA" id="ARBA00023118"/>
    </source>
</evidence>
<dbReference type="Pfam" id="PF00350">
    <property type="entry name" value="Dynamin_N"/>
    <property type="match status" value="2"/>
</dbReference>
<dbReference type="GO" id="GO:0005634">
    <property type="term" value="C:nucleus"/>
    <property type="evidence" value="ECO:0007669"/>
    <property type="project" value="TreeGrafter"/>
</dbReference>
<feature type="compositionally biased region" description="Pro residues" evidence="14">
    <location>
        <begin position="53"/>
        <end position="78"/>
    </location>
</feature>
<feature type="region of interest" description="Disordered" evidence="14">
    <location>
        <begin position="1"/>
        <end position="87"/>
    </location>
</feature>
<dbReference type="SMART" id="SM00302">
    <property type="entry name" value="GED"/>
    <property type="match status" value="1"/>
</dbReference>
<feature type="compositionally biased region" description="Basic and acidic residues" evidence="14">
    <location>
        <begin position="1079"/>
        <end position="1100"/>
    </location>
</feature>
<dbReference type="FunFam" id="3.40.50.300:FF:000621">
    <property type="entry name" value="Interferon-induced GTP-binding protein Mx1"/>
    <property type="match status" value="1"/>
</dbReference>